<feature type="domain" description="FAD-binding PCMH-type" evidence="3">
    <location>
        <begin position="14"/>
        <end position="184"/>
    </location>
</feature>
<reference evidence="5" key="1">
    <citation type="journal article" date="2019" name="Int. J. Syst. Evol. Microbiol.">
        <title>The Global Catalogue of Microorganisms (GCM) 10K type strain sequencing project: providing services to taxonomists for standard genome sequencing and annotation.</title>
        <authorList>
            <consortium name="The Broad Institute Genomics Platform"/>
            <consortium name="The Broad Institute Genome Sequencing Center for Infectious Disease"/>
            <person name="Wu L."/>
            <person name="Ma J."/>
        </authorList>
    </citation>
    <scope>NUCLEOTIDE SEQUENCE [LARGE SCALE GENOMIC DNA]</scope>
    <source>
        <strain evidence="5">CCUG 57113</strain>
    </source>
</reference>
<evidence type="ECO:0000256" key="1">
    <source>
        <dbReference type="ARBA" id="ARBA00022630"/>
    </source>
</evidence>
<sequence>MGIRVTWKNWSGVVNASPQRVEYPENVDQAVAIVRKAAEEKRYVRIVGSGHSCTPLAASDQVLVSLDRMQGIVRIDREERTAVVWAGTKLKALGHLLHNEGLAQENLGDIDVQSIAGAISTGTHGTGTQLGNLATQVIGLTIVNGRGKVLECSETSHPDLFKALQISLGVMGIIVQVKLRLQPSYVMAFESKKMTLDEILQNLEALRQNNRHFGFFWFPYTRMCQVKLWNVTDQPAEEHKIRDFINDRLFENTFFGLLSELCRMFPSVSGAMSKLTASSIPVMRKVNYSHRLLTGDRLVKFNEMEYSVPAEAMADVIREIGEAKMKEKFDIHFPIECRYVARDSIWLSPAYERDSAFIAVHTYRGMPYERYFQAMEEIFLKYDGRPHWGKMHNLKSGELSKRYPMWHEFGEARKKMDPDGLFLSPYMKALLVGEEI</sequence>
<dbReference type="Pfam" id="PF04030">
    <property type="entry name" value="ALO"/>
    <property type="match status" value="1"/>
</dbReference>
<dbReference type="PROSITE" id="PS51387">
    <property type="entry name" value="FAD_PCMH"/>
    <property type="match status" value="1"/>
</dbReference>
<gene>
    <name evidence="4" type="ORF">ACFPPD_20015</name>
</gene>
<dbReference type="Proteomes" id="UP001596105">
    <property type="component" value="Unassembled WGS sequence"/>
</dbReference>
<accession>A0ABW0M253</accession>
<dbReference type="InterPro" id="IPR006094">
    <property type="entry name" value="Oxid_FAD_bind_N"/>
</dbReference>
<keyword evidence="2" id="KW-0560">Oxidoreductase</keyword>
<evidence type="ECO:0000259" key="3">
    <source>
        <dbReference type="PROSITE" id="PS51387"/>
    </source>
</evidence>
<proteinExistence type="predicted"/>
<dbReference type="PANTHER" id="PTHR43762:SF1">
    <property type="entry name" value="D-ARABINONO-1,4-LACTONE OXIDASE"/>
    <property type="match status" value="1"/>
</dbReference>
<dbReference type="InterPro" id="IPR007173">
    <property type="entry name" value="ALO_C"/>
</dbReference>
<organism evidence="4 5">
    <name type="scientific">Cohnella suwonensis</name>
    <dbReference type="NCBI Taxonomy" id="696072"/>
    <lineage>
        <taxon>Bacteria</taxon>
        <taxon>Bacillati</taxon>
        <taxon>Bacillota</taxon>
        <taxon>Bacilli</taxon>
        <taxon>Bacillales</taxon>
        <taxon>Paenibacillaceae</taxon>
        <taxon>Cohnella</taxon>
    </lineage>
</organism>
<dbReference type="Gene3D" id="3.30.465.10">
    <property type="match status" value="1"/>
</dbReference>
<dbReference type="SUPFAM" id="SSF56176">
    <property type="entry name" value="FAD-binding/transporter-associated domain-like"/>
    <property type="match status" value="1"/>
</dbReference>
<comment type="caution">
    <text evidence="4">The sequence shown here is derived from an EMBL/GenBank/DDBJ whole genome shotgun (WGS) entry which is preliminary data.</text>
</comment>
<dbReference type="InterPro" id="IPR016171">
    <property type="entry name" value="Vanillyl_alc_oxidase_C-sub2"/>
</dbReference>
<dbReference type="InterPro" id="IPR016169">
    <property type="entry name" value="FAD-bd_PCMH_sub2"/>
</dbReference>
<name>A0ABW0M253_9BACL</name>
<dbReference type="RefSeq" id="WP_209748131.1">
    <property type="nucleotide sequence ID" value="NZ_JBHSMH010000082.1"/>
</dbReference>
<evidence type="ECO:0000313" key="4">
    <source>
        <dbReference type="EMBL" id="MFC5470978.1"/>
    </source>
</evidence>
<dbReference type="InterPro" id="IPR036318">
    <property type="entry name" value="FAD-bd_PCMH-like_sf"/>
</dbReference>
<dbReference type="Gene3D" id="1.10.45.10">
    <property type="entry name" value="Vanillyl-alcohol Oxidase, Chain A, domain 4"/>
    <property type="match status" value="1"/>
</dbReference>
<dbReference type="InterPro" id="IPR016166">
    <property type="entry name" value="FAD-bd_PCMH"/>
</dbReference>
<dbReference type="EMBL" id="JBHSMH010000082">
    <property type="protein sequence ID" value="MFC5470978.1"/>
    <property type="molecule type" value="Genomic_DNA"/>
</dbReference>
<evidence type="ECO:0000313" key="5">
    <source>
        <dbReference type="Proteomes" id="UP001596105"/>
    </source>
</evidence>
<dbReference type="NCBIfam" id="TIGR01679">
    <property type="entry name" value="bact_FAD_ox"/>
    <property type="match status" value="1"/>
</dbReference>
<keyword evidence="5" id="KW-1185">Reference proteome</keyword>
<dbReference type="PIRSF" id="PIRSF000136">
    <property type="entry name" value="LGO_GLO"/>
    <property type="match status" value="1"/>
</dbReference>
<dbReference type="InterPro" id="IPR010031">
    <property type="entry name" value="FAD_lactone_oxidase-like"/>
</dbReference>
<protein>
    <submittedName>
        <fullName evidence="4">D-arabinono-1,4-lactone oxidase</fullName>
    </submittedName>
</protein>
<dbReference type="Gene3D" id="3.30.43.10">
    <property type="entry name" value="Uridine Diphospho-n-acetylenolpyruvylglucosamine Reductase, domain 2"/>
    <property type="match status" value="1"/>
</dbReference>
<dbReference type="Pfam" id="PF01565">
    <property type="entry name" value="FAD_binding_4"/>
    <property type="match status" value="1"/>
</dbReference>
<keyword evidence="1" id="KW-0285">Flavoprotein</keyword>
<dbReference type="Gene3D" id="3.30.70.2520">
    <property type="match status" value="1"/>
</dbReference>
<evidence type="ECO:0000256" key="2">
    <source>
        <dbReference type="ARBA" id="ARBA00023002"/>
    </source>
</evidence>
<dbReference type="PANTHER" id="PTHR43762">
    <property type="entry name" value="L-GULONOLACTONE OXIDASE"/>
    <property type="match status" value="1"/>
</dbReference>
<dbReference type="InterPro" id="IPR016167">
    <property type="entry name" value="FAD-bd_PCMH_sub1"/>
</dbReference>